<dbReference type="Proteomes" id="UP000789702">
    <property type="component" value="Unassembled WGS sequence"/>
</dbReference>
<dbReference type="EMBL" id="CAJVPU010013922">
    <property type="protein sequence ID" value="CAG8636172.1"/>
    <property type="molecule type" value="Genomic_DNA"/>
</dbReference>
<name>A0ACA9N5W0_9GLOM</name>
<organism evidence="1 2">
    <name type="scientific">Dentiscutata heterogama</name>
    <dbReference type="NCBI Taxonomy" id="1316150"/>
    <lineage>
        <taxon>Eukaryota</taxon>
        <taxon>Fungi</taxon>
        <taxon>Fungi incertae sedis</taxon>
        <taxon>Mucoromycota</taxon>
        <taxon>Glomeromycotina</taxon>
        <taxon>Glomeromycetes</taxon>
        <taxon>Diversisporales</taxon>
        <taxon>Gigasporaceae</taxon>
        <taxon>Dentiscutata</taxon>
    </lineage>
</organism>
<feature type="non-terminal residue" evidence="1">
    <location>
        <position position="1"/>
    </location>
</feature>
<reference evidence="1" key="1">
    <citation type="submission" date="2021-06" db="EMBL/GenBank/DDBJ databases">
        <authorList>
            <person name="Kallberg Y."/>
            <person name="Tangrot J."/>
            <person name="Rosling A."/>
        </authorList>
    </citation>
    <scope>NUCLEOTIDE SEQUENCE</scope>
    <source>
        <strain evidence="1">IL203A</strain>
    </source>
</reference>
<feature type="non-terminal residue" evidence="1">
    <location>
        <position position="185"/>
    </location>
</feature>
<gene>
    <name evidence="1" type="ORF">DHETER_LOCUS8615</name>
</gene>
<protein>
    <submittedName>
        <fullName evidence="1">12585_t:CDS:1</fullName>
    </submittedName>
</protein>
<sequence>STCVEFSDEKIEHREDQDIISKTPKEQDTNTKEQVKETNTYLTSTEYPQKSLNQLTIKDHDGMSSMLDQKMFIDLDNPLKENKDINIILKLNKNQIIKNCLNSKTSKRFHDHSKDLKDLERSKPQKDHKRRLNALRKSKGIAKIIRNIKSTLKHSAQAMLEMVSSEIVLDKNTEVVSKVVFATKK</sequence>
<accession>A0ACA9N5W0</accession>
<proteinExistence type="predicted"/>
<evidence type="ECO:0000313" key="2">
    <source>
        <dbReference type="Proteomes" id="UP000789702"/>
    </source>
</evidence>
<evidence type="ECO:0000313" key="1">
    <source>
        <dbReference type="EMBL" id="CAG8636172.1"/>
    </source>
</evidence>
<keyword evidence="2" id="KW-1185">Reference proteome</keyword>
<comment type="caution">
    <text evidence="1">The sequence shown here is derived from an EMBL/GenBank/DDBJ whole genome shotgun (WGS) entry which is preliminary data.</text>
</comment>